<dbReference type="SUPFAM" id="SSF52058">
    <property type="entry name" value="L domain-like"/>
    <property type="match status" value="1"/>
</dbReference>
<dbReference type="InterPro" id="IPR001611">
    <property type="entry name" value="Leu-rich_rpt"/>
</dbReference>
<keyword evidence="2" id="KW-0812">Transmembrane</keyword>
<keyword evidence="4" id="KW-1185">Reference proteome</keyword>
<gene>
    <name evidence="3" type="ORF">QTG54_007948</name>
</gene>
<dbReference type="AlphaFoldDB" id="A0AAD8YAG9"/>
<evidence type="ECO:0000313" key="3">
    <source>
        <dbReference type="EMBL" id="KAK1741470.1"/>
    </source>
</evidence>
<protein>
    <submittedName>
        <fullName evidence="3">Leucine-rich repeat domain-containing protein</fullName>
    </submittedName>
</protein>
<feature type="compositionally biased region" description="Gly residues" evidence="1">
    <location>
        <begin position="37"/>
        <end position="47"/>
    </location>
</feature>
<proteinExistence type="predicted"/>
<name>A0AAD8YAG9_9STRA</name>
<evidence type="ECO:0000256" key="1">
    <source>
        <dbReference type="SAM" id="MobiDB-lite"/>
    </source>
</evidence>
<keyword evidence="2" id="KW-0472">Membrane</keyword>
<feature type="region of interest" description="Disordered" evidence="1">
    <location>
        <begin position="1"/>
        <end position="90"/>
    </location>
</feature>
<dbReference type="Gene3D" id="3.80.10.10">
    <property type="entry name" value="Ribonuclease Inhibitor"/>
    <property type="match status" value="1"/>
</dbReference>
<organism evidence="3 4">
    <name type="scientific">Skeletonema marinoi</name>
    <dbReference type="NCBI Taxonomy" id="267567"/>
    <lineage>
        <taxon>Eukaryota</taxon>
        <taxon>Sar</taxon>
        <taxon>Stramenopiles</taxon>
        <taxon>Ochrophyta</taxon>
        <taxon>Bacillariophyta</taxon>
        <taxon>Coscinodiscophyceae</taxon>
        <taxon>Thalassiosirophycidae</taxon>
        <taxon>Thalassiosirales</taxon>
        <taxon>Skeletonemataceae</taxon>
        <taxon>Skeletonema</taxon>
        <taxon>Skeletonema marinoi-dohrnii complex</taxon>
    </lineage>
</organism>
<dbReference type="InterPro" id="IPR032675">
    <property type="entry name" value="LRR_dom_sf"/>
</dbReference>
<feature type="transmembrane region" description="Helical" evidence="2">
    <location>
        <begin position="200"/>
        <end position="221"/>
    </location>
</feature>
<dbReference type="FunFam" id="3.80.10.10:FF:001993">
    <property type="entry name" value="Predicted protein"/>
    <property type="match status" value="1"/>
</dbReference>
<keyword evidence="2" id="KW-1133">Transmembrane helix</keyword>
<dbReference type="PROSITE" id="PS51450">
    <property type="entry name" value="LRR"/>
    <property type="match status" value="1"/>
</dbReference>
<feature type="compositionally biased region" description="Basic and acidic residues" evidence="1">
    <location>
        <begin position="81"/>
        <end position="90"/>
    </location>
</feature>
<dbReference type="Pfam" id="PF00560">
    <property type="entry name" value="LRR_1"/>
    <property type="match status" value="4"/>
</dbReference>
<dbReference type="PANTHER" id="PTHR48004">
    <property type="entry name" value="OS01G0149700 PROTEIN"/>
    <property type="match status" value="1"/>
</dbReference>
<evidence type="ECO:0000313" key="4">
    <source>
        <dbReference type="Proteomes" id="UP001224775"/>
    </source>
</evidence>
<accession>A0AAD8YAG9</accession>
<comment type="caution">
    <text evidence="3">The sequence shown here is derived from an EMBL/GenBank/DDBJ whole genome shotgun (WGS) entry which is preliminary data.</text>
</comment>
<dbReference type="InterPro" id="IPR052941">
    <property type="entry name" value="StomDev_PlantInt_Reg"/>
</dbReference>
<dbReference type="EMBL" id="JATAAI010000013">
    <property type="protein sequence ID" value="KAK1741470.1"/>
    <property type="molecule type" value="Genomic_DNA"/>
</dbReference>
<reference evidence="3" key="1">
    <citation type="submission" date="2023-06" db="EMBL/GenBank/DDBJ databases">
        <title>Survivors Of The Sea: Transcriptome response of Skeletonema marinoi to long-term dormancy.</title>
        <authorList>
            <person name="Pinder M.I.M."/>
            <person name="Kourtchenko O."/>
            <person name="Robertson E.K."/>
            <person name="Larsson T."/>
            <person name="Maumus F."/>
            <person name="Osuna-Cruz C.M."/>
            <person name="Vancaester E."/>
            <person name="Stenow R."/>
            <person name="Vandepoele K."/>
            <person name="Ploug H."/>
            <person name="Bruchert V."/>
            <person name="Godhe A."/>
            <person name="Topel M."/>
        </authorList>
    </citation>
    <scope>NUCLEOTIDE SEQUENCE</scope>
    <source>
        <strain evidence="3">R05AC</strain>
    </source>
</reference>
<sequence length="683" mass="75649">MSGRDRYANSARGPPPRGGPNYNDRGYNNPSRSAPPRGGGARGGGGRSNNNDDYSASVASSAPIDPNMPDWWNAKKKAERRQREEERRINVREENERTKMGYNNAPRGNDGGRGNARVVAVNNGAGDDRYSRKAGAEGVGARQVSDFDDTKDKNSALRKKMFMDGGAGGGAGGDDRLRKIATADEELEGRSLMDLVDRGTLMVGLCLILIVVIAVTIPVALISEDEPYVAPAVPDPPSASPTMARQQVYWDIFDRVQRIAGGPDVLGDPNTAQNRALNWIVFEDGMELGPGKDHLHQRFVLMVIYFISGPWTPVEGRLEWGSPVHECEWEGITCKDVEELEAELEGKISELLESGREDGVKIDVPQRIINRLELRQRLVSGEVPGEFSLLYYLQHLDLENNQLVGALPSPLYKLFNLQTLFLEQNQLTNIDAVGEYRYLEHLSVSKNAFQGPLPESFKQLKYLKTLYLHTNAFTGQVFDILKDFKKLELLDLAFNKFEGTLPAEFGEMSNLTSVFLGHNEFRGTIPAEIGRCPNLKEFQIDASHKIGGPIPTEFGKLANLEFLKLDTCAFNGTLPPELAECQKLYFLDVNSNDLGGRIPTEFGKLGNMRTLGLANNDFIGDIPAELSQMAQLEKAYFQNTDLDGVMPQEICNLRDRGNQTVLEELIVPCDVECEIPTCCTRCS</sequence>
<dbReference type="Proteomes" id="UP001224775">
    <property type="component" value="Unassembled WGS sequence"/>
</dbReference>
<evidence type="ECO:0000256" key="2">
    <source>
        <dbReference type="SAM" id="Phobius"/>
    </source>
</evidence>
<dbReference type="PANTHER" id="PTHR48004:SF58">
    <property type="entry name" value="OS01G0162200 PROTEIN"/>
    <property type="match status" value="1"/>
</dbReference>